<evidence type="ECO:0000256" key="5">
    <source>
        <dbReference type="PROSITE-ProRule" id="PRU00283"/>
    </source>
</evidence>
<evidence type="ECO:0000256" key="4">
    <source>
        <dbReference type="ARBA" id="ARBA00023212"/>
    </source>
</evidence>
<evidence type="ECO:0000313" key="7">
    <source>
        <dbReference type="EMBL" id="CAF1848798.1"/>
    </source>
</evidence>
<comment type="similarity">
    <text evidence="5">Belongs to the TRAFAC class myosin-kinesin ATPase superfamily. Kinesin family.</text>
</comment>
<dbReference type="GO" id="GO:0005856">
    <property type="term" value="C:cytoskeleton"/>
    <property type="evidence" value="ECO:0007669"/>
    <property type="project" value="UniProtKB-SubCell"/>
</dbReference>
<dbReference type="SUPFAM" id="SSF52540">
    <property type="entry name" value="P-loop containing nucleoside triphosphate hydrolases"/>
    <property type="match status" value="1"/>
</dbReference>
<keyword evidence="4" id="KW-0206">Cytoskeleton</keyword>
<dbReference type="InterPro" id="IPR006671">
    <property type="entry name" value="Cyclin_N"/>
</dbReference>
<comment type="caution">
    <text evidence="5">Lacks conserved residue(s) required for the propagation of feature annotation.</text>
</comment>
<dbReference type="AlphaFoldDB" id="A0A816JXN4"/>
<dbReference type="Gene3D" id="3.40.850.10">
    <property type="entry name" value="Kinesin motor domain"/>
    <property type="match status" value="1"/>
</dbReference>
<dbReference type="InterPro" id="IPR036961">
    <property type="entry name" value="Kinesin_motor_dom_sf"/>
</dbReference>
<dbReference type="GO" id="GO:0005524">
    <property type="term" value="F:ATP binding"/>
    <property type="evidence" value="ECO:0007669"/>
    <property type="project" value="InterPro"/>
</dbReference>
<dbReference type="Pfam" id="PF00225">
    <property type="entry name" value="Kinesin"/>
    <property type="match status" value="2"/>
</dbReference>
<evidence type="ECO:0000256" key="2">
    <source>
        <dbReference type="ARBA" id="ARBA00022490"/>
    </source>
</evidence>
<dbReference type="PRINTS" id="PR00380">
    <property type="entry name" value="KINESINHEAVY"/>
</dbReference>
<dbReference type="Proteomes" id="UP001295469">
    <property type="component" value="Chromosome C04"/>
</dbReference>
<dbReference type="SUPFAM" id="SSF47954">
    <property type="entry name" value="Cyclin-like"/>
    <property type="match status" value="1"/>
</dbReference>
<dbReference type="EMBL" id="HG994368">
    <property type="protein sequence ID" value="CAF1848798.1"/>
    <property type="molecule type" value="Genomic_DNA"/>
</dbReference>
<dbReference type="PANTHER" id="PTHR47970">
    <property type="entry name" value="KINESIN-LIKE PROTEIN KIF11"/>
    <property type="match status" value="1"/>
</dbReference>
<dbReference type="GO" id="GO:0007018">
    <property type="term" value="P:microtubule-based movement"/>
    <property type="evidence" value="ECO:0007669"/>
    <property type="project" value="InterPro"/>
</dbReference>
<organism evidence="7">
    <name type="scientific">Brassica napus</name>
    <name type="common">Rape</name>
    <dbReference type="NCBI Taxonomy" id="3708"/>
    <lineage>
        <taxon>Eukaryota</taxon>
        <taxon>Viridiplantae</taxon>
        <taxon>Streptophyta</taxon>
        <taxon>Embryophyta</taxon>
        <taxon>Tracheophyta</taxon>
        <taxon>Spermatophyta</taxon>
        <taxon>Magnoliopsida</taxon>
        <taxon>eudicotyledons</taxon>
        <taxon>Gunneridae</taxon>
        <taxon>Pentapetalae</taxon>
        <taxon>rosids</taxon>
        <taxon>malvids</taxon>
        <taxon>Brassicales</taxon>
        <taxon>Brassicaceae</taxon>
        <taxon>Brassiceae</taxon>
        <taxon>Brassica</taxon>
    </lineage>
</organism>
<dbReference type="SMART" id="SM00129">
    <property type="entry name" value="KISc"/>
    <property type="match status" value="1"/>
</dbReference>
<keyword evidence="2" id="KW-0963">Cytoplasm</keyword>
<gene>
    <name evidence="7" type="ORF">DARMORV10_C04P34590.1</name>
</gene>
<dbReference type="PROSITE" id="PS50067">
    <property type="entry name" value="KINESIN_MOTOR_2"/>
    <property type="match status" value="1"/>
</dbReference>
<sequence length="395" mass="44472">MIAIALFDMHECGEKRSEVKRFKCVSSGKYEEVSVPVVDDLILISDKAYTRREVLDMEKLMANTLQFNFSLPTPYVFMRRFLKAAQSDKKTGTGKTYTMEGGMPKMGGDLPAEAGVIPRAVRHIFETLESQKADYSMKVTFLELYNEEVTDLLAQEDSSRSSSDDKQKKPVSLMEDEKGYVVLRGLEEEVVYSANDIYALQRGSSKRLTADTLLNKRSSRSSGLREYFALNLVDLAGSENILRSGSRDGRAREAGEIKKSLLTLGRVINALVEHSSHIPYRYLPLSYKTFVCSWSITVDLCLCRDSELTRLLRDSLGGKTKTCIIATISPSAHSLEETLSTLDYAYRAKNIKNKPEANQKLSKDLLLKDLYLELERMKEGLHITFSCISSDVDLL</sequence>
<dbReference type="InterPro" id="IPR001752">
    <property type="entry name" value="Kinesin_motor_dom"/>
</dbReference>
<keyword evidence="3" id="KW-0505">Motor protein</keyword>
<reference evidence="7" key="1">
    <citation type="submission" date="2021-01" db="EMBL/GenBank/DDBJ databases">
        <authorList>
            <consortium name="Genoscope - CEA"/>
            <person name="William W."/>
        </authorList>
    </citation>
    <scope>NUCLEOTIDE SEQUENCE</scope>
</reference>
<dbReference type="Pfam" id="PF00134">
    <property type="entry name" value="Cyclin_N"/>
    <property type="match status" value="1"/>
</dbReference>
<proteinExistence type="inferred from homology"/>
<dbReference type="InterPro" id="IPR047149">
    <property type="entry name" value="KIF11-like"/>
</dbReference>
<protein>
    <submittedName>
        <fullName evidence="7">(rape) hypothetical protein</fullName>
    </submittedName>
</protein>
<dbReference type="Gene3D" id="1.10.472.10">
    <property type="entry name" value="Cyclin-like"/>
    <property type="match status" value="1"/>
</dbReference>
<evidence type="ECO:0000259" key="6">
    <source>
        <dbReference type="PROSITE" id="PS50067"/>
    </source>
</evidence>
<comment type="subcellular location">
    <subcellularLocation>
        <location evidence="1">Cytoplasm</location>
        <location evidence="1">Cytoskeleton</location>
    </subcellularLocation>
</comment>
<evidence type="ECO:0000256" key="1">
    <source>
        <dbReference type="ARBA" id="ARBA00004245"/>
    </source>
</evidence>
<feature type="domain" description="Kinesin motor" evidence="6">
    <location>
        <begin position="91"/>
        <end position="351"/>
    </location>
</feature>
<dbReference type="GO" id="GO:0003777">
    <property type="term" value="F:microtubule motor activity"/>
    <property type="evidence" value="ECO:0007669"/>
    <property type="project" value="InterPro"/>
</dbReference>
<dbReference type="InterPro" id="IPR036915">
    <property type="entry name" value="Cyclin-like_sf"/>
</dbReference>
<dbReference type="PANTHER" id="PTHR47970:SF32">
    <property type="entry name" value="KINESIN-LIKE PROTEIN KIN-5B"/>
    <property type="match status" value="1"/>
</dbReference>
<evidence type="ECO:0000256" key="3">
    <source>
        <dbReference type="ARBA" id="ARBA00023175"/>
    </source>
</evidence>
<dbReference type="InterPro" id="IPR027417">
    <property type="entry name" value="P-loop_NTPase"/>
</dbReference>
<name>A0A816JXN4_BRANA</name>
<accession>A0A816JXN4</accession>
<dbReference type="GO" id="GO:0008017">
    <property type="term" value="F:microtubule binding"/>
    <property type="evidence" value="ECO:0007669"/>
    <property type="project" value="InterPro"/>
</dbReference>